<dbReference type="Pfam" id="PF00216">
    <property type="entry name" value="Bac_DNA_binding"/>
    <property type="match status" value="1"/>
</dbReference>
<dbReference type="SUPFAM" id="SSF47729">
    <property type="entry name" value="IHF-like DNA-binding proteins"/>
    <property type="match status" value="1"/>
</dbReference>
<comment type="similarity">
    <text evidence="1 4">Belongs to the bacterial histone-like protein family.</text>
</comment>
<gene>
    <name evidence="7" type="ORF">DFQ06_1953</name>
    <name evidence="6" type="ORF">JCM19274_3316</name>
    <name evidence="5" type="ORF">JCM19300_3804</name>
</gene>
<evidence type="ECO:0000256" key="3">
    <source>
        <dbReference type="ARBA" id="ARBA00023125"/>
    </source>
</evidence>
<dbReference type="AlphaFoldDB" id="A0A090WR91"/>
<accession>A0A4R8ME33</accession>
<accession>A0A090WR91</accession>
<dbReference type="EMBL" id="BBNQ01000001">
    <property type="protein sequence ID" value="GAL60866.1"/>
    <property type="molecule type" value="Genomic_DNA"/>
</dbReference>
<dbReference type="GO" id="GO:0005829">
    <property type="term" value="C:cytosol"/>
    <property type="evidence" value="ECO:0007669"/>
    <property type="project" value="TreeGrafter"/>
</dbReference>
<name>A0A090WR91_9FLAO</name>
<dbReference type="Proteomes" id="UP000029644">
    <property type="component" value="Unassembled WGS sequence"/>
</dbReference>
<dbReference type="PANTHER" id="PTHR33175:SF3">
    <property type="entry name" value="DNA-BINDING PROTEIN HU-BETA"/>
    <property type="match status" value="1"/>
</dbReference>
<dbReference type="GO" id="GO:0003677">
    <property type="term" value="F:DNA binding"/>
    <property type="evidence" value="ECO:0007669"/>
    <property type="project" value="UniProtKB-KW"/>
</dbReference>
<dbReference type="InterPro" id="IPR010992">
    <property type="entry name" value="IHF-like_DNA-bd_dom_sf"/>
</dbReference>
<dbReference type="EMBL" id="BBNU01000004">
    <property type="protein sequence ID" value="GAL78758.1"/>
    <property type="molecule type" value="Genomic_DNA"/>
</dbReference>
<dbReference type="RefSeq" id="WP_042496479.1">
    <property type="nucleotide sequence ID" value="NZ_BBNQ01000001.1"/>
</dbReference>
<evidence type="ECO:0000313" key="9">
    <source>
        <dbReference type="Proteomes" id="UP000029644"/>
    </source>
</evidence>
<dbReference type="CDD" id="cd13836">
    <property type="entry name" value="IHF_B"/>
    <property type="match status" value="1"/>
</dbReference>
<evidence type="ECO:0000256" key="2">
    <source>
        <dbReference type="ARBA" id="ARBA00023067"/>
    </source>
</evidence>
<evidence type="ECO:0000313" key="7">
    <source>
        <dbReference type="EMBL" id="TDY62135.1"/>
    </source>
</evidence>
<dbReference type="GO" id="GO:0030261">
    <property type="term" value="P:chromosome condensation"/>
    <property type="evidence" value="ECO:0007669"/>
    <property type="project" value="UniProtKB-KW"/>
</dbReference>
<evidence type="ECO:0000256" key="1">
    <source>
        <dbReference type="ARBA" id="ARBA00010529"/>
    </source>
</evidence>
<dbReference type="Proteomes" id="UP000294824">
    <property type="component" value="Unassembled WGS sequence"/>
</dbReference>
<keyword evidence="2" id="KW-0226">DNA condensation</keyword>
<dbReference type="EMBL" id="SORL01000008">
    <property type="protein sequence ID" value="TDY62135.1"/>
    <property type="molecule type" value="Genomic_DNA"/>
</dbReference>
<dbReference type="GO" id="GO:0030527">
    <property type="term" value="F:structural constituent of chromatin"/>
    <property type="evidence" value="ECO:0007669"/>
    <property type="project" value="InterPro"/>
</dbReference>
<dbReference type="STRING" id="221126.SAMN04489722_103377"/>
<reference evidence="6 9" key="1">
    <citation type="journal article" date="2014" name="Genome Announc.">
        <title>Draft Genome Sequences of Marine Flavobacterium Algibacter lectus Strains SS8 and NR4.</title>
        <authorList>
            <person name="Takatani N."/>
            <person name="Nakanishi M."/>
            <person name="Meirelles P."/>
            <person name="Mino S."/>
            <person name="Suda W."/>
            <person name="Oshima K."/>
            <person name="Hattori M."/>
            <person name="Ohkuma M."/>
            <person name="Hosokawa M."/>
            <person name="Miyashita K."/>
            <person name="Thompson F.L."/>
            <person name="Niwa A."/>
            <person name="Sawabe T."/>
            <person name="Sawabe T."/>
        </authorList>
    </citation>
    <scope>NUCLEOTIDE SEQUENCE [LARGE SCALE GENOMIC DNA]</scope>
    <source>
        <strain evidence="6">JCM 19274</strain>
        <strain evidence="5 9">JCM 19300</strain>
    </source>
</reference>
<dbReference type="PANTHER" id="PTHR33175">
    <property type="entry name" value="DNA-BINDING PROTEIN HU"/>
    <property type="match status" value="1"/>
</dbReference>
<evidence type="ECO:0000313" key="8">
    <source>
        <dbReference type="Proteomes" id="UP000029643"/>
    </source>
</evidence>
<evidence type="ECO:0000313" key="10">
    <source>
        <dbReference type="Proteomes" id="UP000294824"/>
    </source>
</evidence>
<dbReference type="InterPro" id="IPR000119">
    <property type="entry name" value="Hist_DNA-bd"/>
</dbReference>
<keyword evidence="10" id="KW-1185">Reference proteome</keyword>
<dbReference type="SMART" id="SM00411">
    <property type="entry name" value="BHL"/>
    <property type="match status" value="1"/>
</dbReference>
<reference evidence="7 10" key="2">
    <citation type="submission" date="2019-03" db="EMBL/GenBank/DDBJ databases">
        <title>Genomic Encyclopedia of Type Strains, Phase III (KMG-III): the genomes of soil and plant-associated and newly described type strains.</title>
        <authorList>
            <person name="Whitman W."/>
        </authorList>
    </citation>
    <scope>NUCLEOTIDE SEQUENCE [LARGE SCALE GENOMIC DNA]</scope>
    <source>
        <strain evidence="7 10">CECT 8301</strain>
    </source>
</reference>
<evidence type="ECO:0000313" key="6">
    <source>
        <dbReference type="EMBL" id="GAL78758.1"/>
    </source>
</evidence>
<evidence type="ECO:0000313" key="5">
    <source>
        <dbReference type="EMBL" id="GAL60866.1"/>
    </source>
</evidence>
<proteinExistence type="inferred from homology"/>
<dbReference type="PRINTS" id="PR01727">
    <property type="entry name" value="DNABINDINGHU"/>
</dbReference>
<dbReference type="Gene3D" id="4.10.520.10">
    <property type="entry name" value="IHF-like DNA-binding proteins"/>
    <property type="match status" value="1"/>
</dbReference>
<organism evidence="6 8">
    <name type="scientific">Algibacter lectus</name>
    <dbReference type="NCBI Taxonomy" id="221126"/>
    <lineage>
        <taxon>Bacteria</taxon>
        <taxon>Pseudomonadati</taxon>
        <taxon>Bacteroidota</taxon>
        <taxon>Flavobacteriia</taxon>
        <taxon>Flavobacteriales</taxon>
        <taxon>Flavobacteriaceae</taxon>
        <taxon>Algibacter</taxon>
    </lineage>
</organism>
<evidence type="ECO:0000256" key="4">
    <source>
        <dbReference type="RuleBase" id="RU003939"/>
    </source>
</evidence>
<comment type="caution">
    <text evidence="6">The sequence shown here is derived from an EMBL/GenBank/DDBJ whole genome shotgun (WGS) entry which is preliminary data.</text>
</comment>
<dbReference type="Proteomes" id="UP000029643">
    <property type="component" value="Unassembled WGS sequence"/>
</dbReference>
<sequence>MTKADIVAKISEKLGIEKGDVQATVETFMEEVKTSLEGGDNVYLRGFGSFIIKTRAEKTGRNISKNTTIKIPAHNIPAFKPAKVFVEGVKTNVDVK</sequence>
<keyword evidence="3 7" id="KW-0238">DNA-binding</keyword>
<protein>
    <submittedName>
        <fullName evidence="7">DNA-binding protein HU-beta</fullName>
    </submittedName>
    <submittedName>
        <fullName evidence="6">Integration host factor alpha/beta</fullName>
    </submittedName>
</protein>
<dbReference type="OrthoDB" id="9799835at2"/>